<dbReference type="PANTHER" id="PTHR12478">
    <property type="entry name" value="DNA-DAMAGE-INDUCIBLE TRANSCRIPT 4 PROTEIN DDIT4"/>
    <property type="match status" value="1"/>
</dbReference>
<evidence type="ECO:0000313" key="8">
    <source>
        <dbReference type="Ensembl" id="ENSOTSP00005141049.1"/>
    </source>
</evidence>
<keyword evidence="9" id="KW-1185">Reference proteome</keyword>
<proteinExistence type="inferred from homology"/>
<keyword evidence="4" id="KW-0963">Cytoplasm</keyword>
<dbReference type="Proteomes" id="UP000694402">
    <property type="component" value="Unassembled WGS sequence"/>
</dbReference>
<organism evidence="8 9">
    <name type="scientific">Oncorhynchus tshawytscha</name>
    <name type="common">Chinook salmon</name>
    <name type="synonym">Salmo tshawytscha</name>
    <dbReference type="NCBI Taxonomy" id="74940"/>
    <lineage>
        <taxon>Eukaryota</taxon>
        <taxon>Metazoa</taxon>
        <taxon>Chordata</taxon>
        <taxon>Craniata</taxon>
        <taxon>Vertebrata</taxon>
        <taxon>Euteleostomi</taxon>
        <taxon>Actinopterygii</taxon>
        <taxon>Neopterygii</taxon>
        <taxon>Teleostei</taxon>
        <taxon>Protacanthopterygii</taxon>
        <taxon>Salmoniformes</taxon>
        <taxon>Salmonidae</taxon>
        <taxon>Salmoninae</taxon>
        <taxon>Oncorhynchus</taxon>
    </lineage>
</organism>
<evidence type="ECO:0000256" key="1">
    <source>
        <dbReference type="ARBA" id="ARBA00004173"/>
    </source>
</evidence>
<evidence type="ECO:0000256" key="2">
    <source>
        <dbReference type="ARBA" id="ARBA00004496"/>
    </source>
</evidence>
<dbReference type="AlphaFoldDB" id="A0AAZ3RM77"/>
<keyword evidence="6" id="KW-0496">Mitochondrion</keyword>
<keyword evidence="5" id="KW-0053">Apoptosis</keyword>
<evidence type="ECO:0000256" key="3">
    <source>
        <dbReference type="ARBA" id="ARBA00010670"/>
    </source>
</evidence>
<dbReference type="GO" id="GO:0001666">
    <property type="term" value="P:response to hypoxia"/>
    <property type="evidence" value="ECO:0007669"/>
    <property type="project" value="TreeGrafter"/>
</dbReference>
<evidence type="ECO:0000256" key="6">
    <source>
        <dbReference type="ARBA" id="ARBA00023128"/>
    </source>
</evidence>
<name>A0AAZ3RM77_ONCTS</name>
<reference evidence="9" key="1">
    <citation type="journal article" date="2018" name="PLoS ONE">
        <title>Chinook salmon (Oncorhynchus tshawytscha) genome and transcriptome.</title>
        <authorList>
            <person name="Christensen K.A."/>
            <person name="Leong J.S."/>
            <person name="Sakhrani D."/>
            <person name="Biagi C.A."/>
            <person name="Minkley D.R."/>
            <person name="Withler R.E."/>
            <person name="Rondeau E.B."/>
            <person name="Koop B.F."/>
            <person name="Devlin R.H."/>
        </authorList>
    </citation>
    <scope>NUCLEOTIDE SEQUENCE [LARGE SCALE GENOMIC DNA]</scope>
</reference>
<dbReference type="InterPro" id="IPR012918">
    <property type="entry name" value="RTP801-like"/>
</dbReference>
<sequence>CHRRCPALFLPDLLLPNISQELPHLVANEPCGLKRALIDLCVEQGDQQREFRGRLCSVEKKIVDPNLVSTFQLPLVLQPEVVVGGCGPSCRGSLGPGSPQRQNGRHPHTLRLRAIKRKLCSSSEC</sequence>
<accession>A0AAZ3RM77</accession>
<evidence type="ECO:0000256" key="4">
    <source>
        <dbReference type="ARBA" id="ARBA00022490"/>
    </source>
</evidence>
<dbReference type="Ensembl" id="ENSOTST00005148480.1">
    <property type="protein sequence ID" value="ENSOTSP00005141049.1"/>
    <property type="gene ID" value="ENSOTSG00005062438.1"/>
</dbReference>
<dbReference type="GO" id="GO:0032007">
    <property type="term" value="P:negative regulation of TOR signaling"/>
    <property type="evidence" value="ECO:0007669"/>
    <property type="project" value="TreeGrafter"/>
</dbReference>
<dbReference type="GO" id="GO:0006915">
    <property type="term" value="P:apoptotic process"/>
    <property type="evidence" value="ECO:0007669"/>
    <property type="project" value="UniProtKB-KW"/>
</dbReference>
<evidence type="ECO:0000313" key="9">
    <source>
        <dbReference type="Proteomes" id="UP000694402"/>
    </source>
</evidence>
<evidence type="ECO:0000256" key="5">
    <source>
        <dbReference type="ARBA" id="ARBA00022703"/>
    </source>
</evidence>
<dbReference type="PANTHER" id="PTHR12478:SF7">
    <property type="entry name" value="DNA DAMAGE-INDUCIBLE TRANSCRIPT 4 PROTEIN"/>
    <property type="match status" value="1"/>
</dbReference>
<evidence type="ECO:0000256" key="7">
    <source>
        <dbReference type="ARBA" id="ARBA00040168"/>
    </source>
</evidence>
<reference evidence="8" key="2">
    <citation type="submission" date="2025-08" db="UniProtKB">
        <authorList>
            <consortium name="Ensembl"/>
        </authorList>
    </citation>
    <scope>IDENTIFICATION</scope>
</reference>
<comment type="similarity">
    <text evidence="3">Belongs to the DDIT4 family.</text>
</comment>
<protein>
    <recommendedName>
        <fullName evidence="7">DNA damage-inducible transcript 4 protein</fullName>
    </recommendedName>
</protein>
<reference evidence="8" key="3">
    <citation type="submission" date="2025-09" db="UniProtKB">
        <authorList>
            <consortium name="Ensembl"/>
        </authorList>
    </citation>
    <scope>IDENTIFICATION</scope>
</reference>
<dbReference type="Gene3D" id="3.90.470.40">
    <property type="entry name" value="RTP801-like"/>
    <property type="match status" value="1"/>
</dbReference>
<dbReference type="GO" id="GO:0005739">
    <property type="term" value="C:mitochondrion"/>
    <property type="evidence" value="ECO:0007669"/>
    <property type="project" value="UniProtKB-SubCell"/>
</dbReference>
<comment type="subcellular location">
    <subcellularLocation>
        <location evidence="2">Cytoplasm</location>
    </subcellularLocation>
    <subcellularLocation>
        <location evidence="1">Mitochondrion</location>
    </subcellularLocation>
</comment>
<dbReference type="Pfam" id="PF07809">
    <property type="entry name" value="RTP801_C"/>
    <property type="match status" value="1"/>
</dbReference>
<dbReference type="InterPro" id="IPR038281">
    <property type="entry name" value="RTP801-like_C_sf"/>
</dbReference>
<dbReference type="GO" id="GO:0071889">
    <property type="term" value="F:14-3-3 protein binding"/>
    <property type="evidence" value="ECO:0007669"/>
    <property type="project" value="TreeGrafter"/>
</dbReference>